<protein>
    <recommendedName>
        <fullName evidence="4">Spaetzle domain-containing protein</fullName>
    </recommendedName>
</protein>
<proteinExistence type="predicted"/>
<evidence type="ECO:0000313" key="2">
    <source>
        <dbReference type="EnsemblMetazoa" id="XP_038067326.1"/>
    </source>
</evidence>
<feature type="signal peptide" evidence="1">
    <location>
        <begin position="1"/>
        <end position="18"/>
    </location>
</feature>
<keyword evidence="3" id="KW-1185">Reference proteome</keyword>
<dbReference type="Proteomes" id="UP000887568">
    <property type="component" value="Unplaced"/>
</dbReference>
<sequence length="214" mass="24762">MLLFFVMSAVLCHHISQANHQYFVGSDSKDAYPACSISDCLAYINFRETLHLTYFQKQQVNYRRNYLRSVHSRLTSAGAGARRHGQRVIEITLEQQAKILAMYGNYFTKRGDLPVQNSVQKRDVDICPRVQSWDDLILRLTNDDELIQVVQFDNDDRQWILEESCSQSTCSFVPQCACGTWTRLVRALVVNFDETIIEEKYIKVYCCIAKKISV</sequence>
<dbReference type="AlphaFoldDB" id="A0A914AVP4"/>
<keyword evidence="1" id="KW-0732">Signal</keyword>
<evidence type="ECO:0008006" key="4">
    <source>
        <dbReference type="Google" id="ProtNLM"/>
    </source>
</evidence>
<evidence type="ECO:0000256" key="1">
    <source>
        <dbReference type="SAM" id="SignalP"/>
    </source>
</evidence>
<dbReference type="EnsemblMetazoa" id="XM_038211398.1">
    <property type="protein sequence ID" value="XP_038067326.1"/>
    <property type="gene ID" value="LOC119737209"/>
</dbReference>
<dbReference type="OrthoDB" id="10176605at2759"/>
<reference evidence="2" key="1">
    <citation type="submission" date="2022-11" db="UniProtKB">
        <authorList>
            <consortium name="EnsemblMetazoa"/>
        </authorList>
    </citation>
    <scope>IDENTIFICATION</scope>
</reference>
<dbReference type="GeneID" id="119737209"/>
<name>A0A914AVP4_PATMI</name>
<accession>A0A914AVP4</accession>
<dbReference type="RefSeq" id="XP_038067326.1">
    <property type="nucleotide sequence ID" value="XM_038211398.1"/>
</dbReference>
<feature type="chain" id="PRO_5037308776" description="Spaetzle domain-containing protein" evidence="1">
    <location>
        <begin position="19"/>
        <end position="214"/>
    </location>
</feature>
<evidence type="ECO:0000313" key="3">
    <source>
        <dbReference type="Proteomes" id="UP000887568"/>
    </source>
</evidence>
<organism evidence="2 3">
    <name type="scientific">Patiria miniata</name>
    <name type="common">Bat star</name>
    <name type="synonym">Asterina miniata</name>
    <dbReference type="NCBI Taxonomy" id="46514"/>
    <lineage>
        <taxon>Eukaryota</taxon>
        <taxon>Metazoa</taxon>
        <taxon>Echinodermata</taxon>
        <taxon>Eleutherozoa</taxon>
        <taxon>Asterozoa</taxon>
        <taxon>Asteroidea</taxon>
        <taxon>Valvatacea</taxon>
        <taxon>Valvatida</taxon>
        <taxon>Asterinidae</taxon>
        <taxon>Patiria</taxon>
    </lineage>
</organism>